<feature type="binding site" evidence="5">
    <location>
        <position position="19"/>
    </location>
    <ligand>
        <name>S-adenosyl-L-methionine</name>
        <dbReference type="ChEBI" id="CHEBI:59789"/>
    </ligand>
</feature>
<reference evidence="7 8" key="1">
    <citation type="submission" date="2023-10" db="EMBL/GenBank/DDBJ databases">
        <title>Saccharopolyspora sp. nov., isolated from mangrove soil.</title>
        <authorList>
            <person name="Lu Y."/>
            <person name="Liu W."/>
        </authorList>
    </citation>
    <scope>NUCLEOTIDE SEQUENCE [LARGE SCALE GENOMIC DNA]</scope>
    <source>
        <strain evidence="7 8">S2-29</strain>
    </source>
</reference>
<proteinExistence type="inferred from homology"/>
<comment type="similarity">
    <text evidence="5">Belongs to the class I-like SAM-binding methyltransferase superfamily. rRNA adenine N(6)-methyltransferase family.</text>
</comment>
<feature type="domain" description="Ribosomal RNA adenine methylase transferase N-terminal" evidence="6">
    <location>
        <begin position="26"/>
        <end position="183"/>
    </location>
</feature>
<dbReference type="InterPro" id="IPR020598">
    <property type="entry name" value="rRNA_Ade_methylase_Trfase_N"/>
</dbReference>
<keyword evidence="3 5" id="KW-0949">S-adenosyl-L-methionine</keyword>
<dbReference type="Pfam" id="PF00398">
    <property type="entry name" value="RrnaAD"/>
    <property type="match status" value="1"/>
</dbReference>
<keyword evidence="2 5" id="KW-0808">Transferase</keyword>
<evidence type="ECO:0000313" key="8">
    <source>
        <dbReference type="Proteomes" id="UP001327093"/>
    </source>
</evidence>
<name>A0ABU6AIN8_9PSEU</name>
<dbReference type="Proteomes" id="UP001327093">
    <property type="component" value="Unassembled WGS sequence"/>
</dbReference>
<feature type="binding site" evidence="5">
    <location>
        <position position="66"/>
    </location>
    <ligand>
        <name>S-adenosyl-L-methionine</name>
        <dbReference type="ChEBI" id="CHEBI:59789"/>
    </ligand>
</feature>
<feature type="binding site" evidence="5">
    <location>
        <position position="104"/>
    </location>
    <ligand>
        <name>S-adenosyl-L-methionine</name>
        <dbReference type="ChEBI" id="CHEBI:59789"/>
    </ligand>
</feature>
<protein>
    <submittedName>
        <fullName evidence="7">rRNA adenine N(6)-methyltransferase family protein</fullName>
    </submittedName>
</protein>
<keyword evidence="8" id="KW-1185">Reference proteome</keyword>
<feature type="binding site" evidence="5">
    <location>
        <position position="88"/>
    </location>
    <ligand>
        <name>S-adenosyl-L-methionine</name>
        <dbReference type="ChEBI" id="CHEBI:59789"/>
    </ligand>
</feature>
<feature type="binding site" evidence="5">
    <location>
        <position position="21"/>
    </location>
    <ligand>
        <name>S-adenosyl-L-methionine</name>
        <dbReference type="ChEBI" id="CHEBI:59789"/>
    </ligand>
</feature>
<dbReference type="CDD" id="cd02440">
    <property type="entry name" value="AdoMet_MTases"/>
    <property type="match status" value="1"/>
</dbReference>
<dbReference type="EMBL" id="JAWLNX010000025">
    <property type="protein sequence ID" value="MEB3371175.1"/>
    <property type="molecule type" value="Genomic_DNA"/>
</dbReference>
<gene>
    <name evidence="7" type="ORF">R4I43_27590</name>
</gene>
<evidence type="ECO:0000256" key="2">
    <source>
        <dbReference type="ARBA" id="ARBA00022679"/>
    </source>
</evidence>
<dbReference type="InterPro" id="IPR020596">
    <property type="entry name" value="rRNA_Ade_Mease_Trfase_CS"/>
</dbReference>
<feature type="binding site" evidence="5">
    <location>
        <position position="45"/>
    </location>
    <ligand>
        <name>S-adenosyl-L-methionine</name>
        <dbReference type="ChEBI" id="CHEBI:59789"/>
    </ligand>
</feature>
<evidence type="ECO:0000256" key="1">
    <source>
        <dbReference type="ARBA" id="ARBA00022603"/>
    </source>
</evidence>
<dbReference type="Gene3D" id="3.40.50.150">
    <property type="entry name" value="Vaccinia Virus protein VP39"/>
    <property type="match status" value="1"/>
</dbReference>
<dbReference type="PANTHER" id="PTHR11727">
    <property type="entry name" value="DIMETHYLADENOSINE TRANSFERASE"/>
    <property type="match status" value="1"/>
</dbReference>
<comment type="caution">
    <text evidence="7">The sequence shown here is derived from an EMBL/GenBank/DDBJ whole genome shotgun (WGS) entry which is preliminary data.</text>
</comment>
<dbReference type="InterPro" id="IPR029063">
    <property type="entry name" value="SAM-dependent_MTases_sf"/>
</dbReference>
<dbReference type="PROSITE" id="PS51689">
    <property type="entry name" value="SAM_RNA_A_N6_MT"/>
    <property type="match status" value="1"/>
</dbReference>
<evidence type="ECO:0000259" key="6">
    <source>
        <dbReference type="SMART" id="SM00650"/>
    </source>
</evidence>
<evidence type="ECO:0000256" key="4">
    <source>
        <dbReference type="ARBA" id="ARBA00022884"/>
    </source>
</evidence>
<dbReference type="RefSeq" id="WP_324268606.1">
    <property type="nucleotide sequence ID" value="NZ_JAWLNX010000025.1"/>
</dbReference>
<dbReference type="SUPFAM" id="SSF53335">
    <property type="entry name" value="S-adenosyl-L-methionine-dependent methyltransferases"/>
    <property type="match status" value="1"/>
</dbReference>
<evidence type="ECO:0000313" key="7">
    <source>
        <dbReference type="EMBL" id="MEB3371175.1"/>
    </source>
</evidence>
<sequence>MSYRRRSARDRARRELGQNFLINPSTTRRMARALKPSPHPVVELGAGRGALTRELVELDRPVIVVEIDPRWAQLLAAELPKVRIHRCDMREFRFPPGPHAVVGNLPFGITTAMTRRLLTSPHWTEAVLLVQHEVARKRARGGSQLNAQWSPWFEFRLLGEVPAHHFRPVPACSGGILHIARRQLLPAASRPGYQSFVQAVYQARGRSLAEKVRNVSGHRLHDLPPLPRDLTPQAWARLYRRVAS</sequence>
<dbReference type="SMART" id="SM00650">
    <property type="entry name" value="rADc"/>
    <property type="match status" value="1"/>
</dbReference>
<organism evidence="7 8">
    <name type="scientific">Saccharopolyspora mangrovi</name>
    <dbReference type="NCBI Taxonomy" id="3082379"/>
    <lineage>
        <taxon>Bacteria</taxon>
        <taxon>Bacillati</taxon>
        <taxon>Actinomycetota</taxon>
        <taxon>Actinomycetes</taxon>
        <taxon>Pseudonocardiales</taxon>
        <taxon>Pseudonocardiaceae</taxon>
        <taxon>Saccharopolyspora</taxon>
    </lineage>
</organism>
<keyword evidence="1 5" id="KW-0489">Methyltransferase</keyword>
<evidence type="ECO:0000256" key="5">
    <source>
        <dbReference type="PROSITE-ProRule" id="PRU01026"/>
    </source>
</evidence>
<dbReference type="PROSITE" id="PS01131">
    <property type="entry name" value="RRNA_A_DIMETH"/>
    <property type="match status" value="1"/>
</dbReference>
<keyword evidence="4 5" id="KW-0694">RNA-binding</keyword>
<dbReference type="InterPro" id="IPR001737">
    <property type="entry name" value="KsgA/Erm"/>
</dbReference>
<accession>A0ABU6AIN8</accession>
<dbReference type="PANTHER" id="PTHR11727:SF7">
    <property type="entry name" value="DIMETHYLADENOSINE TRANSFERASE-RELATED"/>
    <property type="match status" value="1"/>
</dbReference>
<evidence type="ECO:0000256" key="3">
    <source>
        <dbReference type="ARBA" id="ARBA00022691"/>
    </source>
</evidence>